<evidence type="ECO:0000313" key="2">
    <source>
        <dbReference type="EMBL" id="KAK6538684.1"/>
    </source>
</evidence>
<dbReference type="AlphaFoldDB" id="A0AAV9XA99"/>
<protein>
    <submittedName>
        <fullName evidence="2">Kelch-like 11</fullName>
    </submittedName>
</protein>
<dbReference type="Proteomes" id="UP001365542">
    <property type="component" value="Unassembled WGS sequence"/>
</dbReference>
<accession>A0AAV9XA99</accession>
<dbReference type="InterPro" id="IPR000210">
    <property type="entry name" value="BTB/POZ_dom"/>
</dbReference>
<dbReference type="CDD" id="cd18186">
    <property type="entry name" value="BTB_POZ_ZBTB_KLHL-like"/>
    <property type="match status" value="1"/>
</dbReference>
<evidence type="ECO:0000259" key="1">
    <source>
        <dbReference type="PROSITE" id="PS50097"/>
    </source>
</evidence>
<evidence type="ECO:0000313" key="3">
    <source>
        <dbReference type="Proteomes" id="UP001365542"/>
    </source>
</evidence>
<organism evidence="2 3">
    <name type="scientific">Orbilia ellipsospora</name>
    <dbReference type="NCBI Taxonomy" id="2528407"/>
    <lineage>
        <taxon>Eukaryota</taxon>
        <taxon>Fungi</taxon>
        <taxon>Dikarya</taxon>
        <taxon>Ascomycota</taxon>
        <taxon>Pezizomycotina</taxon>
        <taxon>Orbiliomycetes</taxon>
        <taxon>Orbiliales</taxon>
        <taxon>Orbiliaceae</taxon>
        <taxon>Orbilia</taxon>
    </lineage>
</organism>
<dbReference type="SUPFAM" id="SSF54695">
    <property type="entry name" value="POZ domain"/>
    <property type="match status" value="1"/>
</dbReference>
<dbReference type="PROSITE" id="PS50097">
    <property type="entry name" value="BTB"/>
    <property type="match status" value="1"/>
</dbReference>
<gene>
    <name evidence="2" type="primary">KLHL11</name>
    <name evidence="2" type="ORF">TWF694_010258</name>
</gene>
<dbReference type="PANTHER" id="PTHR24413">
    <property type="entry name" value="SPECKLE-TYPE POZ PROTEIN"/>
    <property type="match status" value="1"/>
</dbReference>
<sequence length="260" mass="29639">MVDSTPATPVKTDSKTIEMPSSPIFNGFPKLLKDPKFSDLTVSVGTKPPVEFKLHRAILAERSTFFNRLLHSAFIESKTQEVKLPEIKPRIFTLVVRYLYTGEYDDKIEPDEMVGIYETADYFDIPDLKESIMDIVWKKVENFAEELDVKIVIAVLGMLAKTMYDTVKLEKLIQKLLERKKLGYWMEKPSFKELLDTYGILGRLIIENGRIPGLTPVPKGWAKADIKPKVFCRACSAMKNLARDHPSHTYELACGHQANI</sequence>
<dbReference type="Gene3D" id="3.30.710.10">
    <property type="entry name" value="Potassium Channel Kv1.1, Chain A"/>
    <property type="match status" value="1"/>
</dbReference>
<name>A0AAV9XA99_9PEZI</name>
<proteinExistence type="predicted"/>
<keyword evidence="3" id="KW-1185">Reference proteome</keyword>
<dbReference type="EMBL" id="JAVHJO010000007">
    <property type="protein sequence ID" value="KAK6538684.1"/>
    <property type="molecule type" value="Genomic_DNA"/>
</dbReference>
<dbReference type="InterPro" id="IPR011333">
    <property type="entry name" value="SKP1/BTB/POZ_sf"/>
</dbReference>
<feature type="domain" description="BTB" evidence="1">
    <location>
        <begin position="38"/>
        <end position="108"/>
    </location>
</feature>
<reference evidence="2 3" key="1">
    <citation type="submission" date="2019-10" db="EMBL/GenBank/DDBJ databases">
        <authorList>
            <person name="Palmer J.M."/>
        </authorList>
    </citation>
    <scope>NUCLEOTIDE SEQUENCE [LARGE SCALE GENOMIC DNA]</scope>
    <source>
        <strain evidence="2 3">TWF694</strain>
    </source>
</reference>
<dbReference type="Pfam" id="PF00651">
    <property type="entry name" value="BTB"/>
    <property type="match status" value="1"/>
</dbReference>
<dbReference type="SMART" id="SM00225">
    <property type="entry name" value="BTB"/>
    <property type="match status" value="1"/>
</dbReference>
<comment type="caution">
    <text evidence="2">The sequence shown here is derived from an EMBL/GenBank/DDBJ whole genome shotgun (WGS) entry which is preliminary data.</text>
</comment>